<comment type="caution">
    <text evidence="1">The sequence shown here is derived from an EMBL/GenBank/DDBJ whole genome shotgun (WGS) entry which is preliminary data.</text>
</comment>
<dbReference type="RefSeq" id="WP_263998926.1">
    <property type="nucleotide sequence ID" value="NZ_JACKVK010000013.1"/>
</dbReference>
<reference evidence="1" key="1">
    <citation type="submission" date="2020-07" db="EMBL/GenBank/DDBJ databases">
        <authorList>
            <person name="Pettersson B.M.F."/>
            <person name="Behra P.R.K."/>
            <person name="Ramesh M."/>
            <person name="Das S."/>
            <person name="Dasgupta S."/>
            <person name="Kirsebom L.A."/>
        </authorList>
    </citation>
    <scope>NUCLEOTIDE SEQUENCE</scope>
    <source>
        <strain evidence="1">DSM 44838</strain>
    </source>
</reference>
<protein>
    <submittedName>
        <fullName evidence="1">Uncharacterized protein</fullName>
    </submittedName>
</protein>
<organism evidence="1 2">
    <name type="scientific">Mycobacterium yunnanensis</name>
    <dbReference type="NCBI Taxonomy" id="368477"/>
    <lineage>
        <taxon>Bacteria</taxon>
        <taxon>Bacillati</taxon>
        <taxon>Actinomycetota</taxon>
        <taxon>Actinomycetes</taxon>
        <taxon>Mycobacteriales</taxon>
        <taxon>Mycobacteriaceae</taxon>
        <taxon>Mycobacterium</taxon>
    </lineage>
</organism>
<sequence>MPDGLVAVVSPETPAEVRMSGPTLPKPLILSGAARKSLPAGIYGVEVRHPGHVERSTIAVWPGLEVTIGPTVSSIETIAPTTPGAQADAATEISHRALTRAVDSRLFFFARSRDGTARLRAPKVWLLTLEGELIVRLHQDGELDRSSGYAGFCIDVAAGTYMLAYHAAGRGLRAQAIATPSKMESHVFVPWDDDRPDVARASVTCVPLGTGFSLESRNLYARSELIVDALSGGWSSPENLDGLTGLDPVARLAMGYRMLGEGEQRAAAIAAIVDEVAAWAPADATLLRRSSVGPPNVPDDVDSAPDVPPLLSPSTTMLWQSFAARTSATNDATWQPVSGSMWTRWRLDSSDRDVLPADLLGQATQNDDDWTPPPTPLDPPNIRIIRTGAEDDRGGYLAADYPLPRIPLGRHLDYTVLDRLATALTVVAQVRVRQSDALTIYQRSGGARLQYLPTGQIVPTDPNAALKLLIPVGSDVIRHLEQALHVDEQ</sequence>
<name>A0A9X3C435_9MYCO</name>
<proteinExistence type="predicted"/>
<reference evidence="1" key="2">
    <citation type="journal article" date="2022" name="BMC Genomics">
        <title>Comparative genome analysis of mycobacteria focusing on tRNA and non-coding RNA.</title>
        <authorList>
            <person name="Behra P.R.K."/>
            <person name="Pettersson B.M.F."/>
            <person name="Ramesh M."/>
            <person name="Das S."/>
            <person name="Dasgupta S."/>
            <person name="Kirsebom L.A."/>
        </authorList>
    </citation>
    <scope>NUCLEOTIDE SEQUENCE</scope>
    <source>
        <strain evidence="1">DSM 44838</strain>
    </source>
</reference>
<evidence type="ECO:0000313" key="1">
    <source>
        <dbReference type="EMBL" id="MCV7423951.1"/>
    </source>
</evidence>
<keyword evidence="2" id="KW-1185">Reference proteome</keyword>
<dbReference type="Proteomes" id="UP001141629">
    <property type="component" value="Unassembled WGS sequence"/>
</dbReference>
<dbReference type="AlphaFoldDB" id="A0A9X3C435"/>
<accession>A0A9X3C435</accession>
<gene>
    <name evidence="1" type="ORF">H7K45_25695</name>
</gene>
<dbReference type="EMBL" id="JACKVK010000013">
    <property type="protein sequence ID" value="MCV7423951.1"/>
    <property type="molecule type" value="Genomic_DNA"/>
</dbReference>
<evidence type="ECO:0000313" key="2">
    <source>
        <dbReference type="Proteomes" id="UP001141629"/>
    </source>
</evidence>